<dbReference type="Pfam" id="PF00675">
    <property type="entry name" value="Peptidase_M16"/>
    <property type="match status" value="1"/>
</dbReference>
<dbReference type="InterPro" id="IPR001431">
    <property type="entry name" value="Pept_M16_Zn_BS"/>
</dbReference>
<evidence type="ECO:0000313" key="6">
    <source>
        <dbReference type="Proteomes" id="UP000830236"/>
    </source>
</evidence>
<organism evidence="5 6">
    <name type="scientific">Actinomyces graevenitzii</name>
    <dbReference type="NCBI Taxonomy" id="55565"/>
    <lineage>
        <taxon>Bacteria</taxon>
        <taxon>Bacillati</taxon>
        <taxon>Actinomycetota</taxon>
        <taxon>Actinomycetes</taxon>
        <taxon>Actinomycetales</taxon>
        <taxon>Actinomycetaceae</taxon>
        <taxon>Actinomyces</taxon>
    </lineage>
</organism>
<dbReference type="GO" id="GO:0006508">
    <property type="term" value="P:proteolysis"/>
    <property type="evidence" value="ECO:0007669"/>
    <property type="project" value="InterPro"/>
</dbReference>
<feature type="domain" description="Peptidase M16 C-terminal" evidence="4">
    <location>
        <begin position="198"/>
        <end position="380"/>
    </location>
</feature>
<evidence type="ECO:0000256" key="2">
    <source>
        <dbReference type="RuleBase" id="RU004447"/>
    </source>
</evidence>
<dbReference type="InterPro" id="IPR011249">
    <property type="entry name" value="Metalloenz_LuxS/M16"/>
</dbReference>
<dbReference type="PANTHER" id="PTHR11851">
    <property type="entry name" value="METALLOPROTEASE"/>
    <property type="match status" value="1"/>
</dbReference>
<dbReference type="InterPro" id="IPR007863">
    <property type="entry name" value="Peptidase_M16_C"/>
</dbReference>
<dbReference type="PANTHER" id="PTHR11851:SF49">
    <property type="entry name" value="MITOCHONDRIAL-PROCESSING PEPTIDASE SUBUNIT ALPHA"/>
    <property type="match status" value="1"/>
</dbReference>
<dbReference type="PROSITE" id="PS00143">
    <property type="entry name" value="INSULINASE"/>
    <property type="match status" value="1"/>
</dbReference>
<feature type="domain" description="Peptidase M16 N-terminal" evidence="3">
    <location>
        <begin position="43"/>
        <end position="191"/>
    </location>
</feature>
<reference evidence="5" key="1">
    <citation type="submission" date="2022-05" db="EMBL/GenBank/DDBJ databases">
        <title>Using nanopore sequencing to obtain complete genomes from saliva samples.</title>
        <authorList>
            <person name="Baker J.L."/>
        </authorList>
    </citation>
    <scope>NUCLEOTIDE SEQUENCE</scope>
    <source>
        <strain evidence="5">JCVI-JB-Ag32</strain>
    </source>
</reference>
<evidence type="ECO:0000259" key="4">
    <source>
        <dbReference type="Pfam" id="PF05193"/>
    </source>
</evidence>
<evidence type="ECO:0000313" key="5">
    <source>
        <dbReference type="EMBL" id="UQF79069.1"/>
    </source>
</evidence>
<evidence type="ECO:0000256" key="1">
    <source>
        <dbReference type="ARBA" id="ARBA00007261"/>
    </source>
</evidence>
<comment type="similarity">
    <text evidence="1 2">Belongs to the peptidase M16 family.</text>
</comment>
<dbReference type="InterPro" id="IPR050361">
    <property type="entry name" value="MPP/UQCRC_Complex"/>
</dbReference>
<accession>A0A9E7ALK2</accession>
<dbReference type="KEGG" id="agh:M3I41_05500"/>
<dbReference type="Gene3D" id="3.30.830.10">
    <property type="entry name" value="Metalloenzyme, LuxS/M16 peptidase-like"/>
    <property type="match status" value="2"/>
</dbReference>
<evidence type="ECO:0000259" key="3">
    <source>
        <dbReference type="Pfam" id="PF00675"/>
    </source>
</evidence>
<dbReference type="GO" id="GO:0004222">
    <property type="term" value="F:metalloendopeptidase activity"/>
    <property type="evidence" value="ECO:0007669"/>
    <property type="project" value="InterPro"/>
</dbReference>
<gene>
    <name evidence="5" type="ORF">M3I41_05500</name>
</gene>
<name>A0A9E7ALK2_9ACTO</name>
<proteinExistence type="inferred from homology"/>
<dbReference type="AlphaFoldDB" id="A0A9E7ALK2"/>
<dbReference type="SUPFAM" id="SSF63411">
    <property type="entry name" value="LuxS/MPP-like metallohydrolase"/>
    <property type="match status" value="2"/>
</dbReference>
<dbReference type="EMBL" id="CP097095">
    <property type="protein sequence ID" value="UQF79069.1"/>
    <property type="molecule type" value="Genomic_DNA"/>
</dbReference>
<sequence length="446" mass="48587">MSEFQSYSEVELLRGVAGQADTELFLDDDGARLRRSILPGGVRVITEDVPGLRSASVGYWFGVGSRDERPGQEGSTHFLEHLLFKGTARRSAAEIATAFDMIGGESNAATSKEHTSYYARVQASDMPVALDIVTDMVTSSLLDPKEVETERGVIVSELAEAADDPSDLAHETFVKSVFGQDTELGRPVGGTAQAVVDVPRDAVWDHYQRNYASDTLIVAAAGHVNHDQICQQVSDQLAQVGWNTDSQALPRARRSEASQLQQLKPQDMYVERESEQSHVYLGTPGIAIGDERRWPLSVMTTILGGGMSSRLFQSIREQRGLAYTTYAFDLSYADAGAFGIYAGCAKENVDQVLELMSAQWERLASDGVSEQELERARGQLRGSMVLGGEDSLARMGRLGRAEVSTGRLRSMAENLRLLDAVDAEQVRAVAAWLANGPRAQVVVGQR</sequence>
<dbReference type="Proteomes" id="UP000830236">
    <property type="component" value="Chromosome"/>
</dbReference>
<dbReference type="InterPro" id="IPR011765">
    <property type="entry name" value="Pept_M16_N"/>
</dbReference>
<dbReference type="Pfam" id="PF05193">
    <property type="entry name" value="Peptidase_M16_C"/>
    <property type="match status" value="1"/>
</dbReference>
<protein>
    <submittedName>
        <fullName evidence="5">Insulinase family protein</fullName>
    </submittedName>
</protein>
<dbReference type="GO" id="GO:0046872">
    <property type="term" value="F:metal ion binding"/>
    <property type="evidence" value="ECO:0007669"/>
    <property type="project" value="InterPro"/>
</dbReference>